<gene>
    <name evidence="1" type="ORF">Goshw_026823</name>
</gene>
<sequence length="25" mass="2663">MGSLFGLPSSMIIQLLVSPCLELIT</sequence>
<evidence type="ECO:0000313" key="2">
    <source>
        <dbReference type="Proteomes" id="UP000593576"/>
    </source>
</evidence>
<dbReference type="AlphaFoldDB" id="A0A7J9MX13"/>
<reference evidence="1 2" key="1">
    <citation type="journal article" date="2019" name="Genome Biol. Evol.">
        <title>Insights into the evolution of the New World diploid cottons (Gossypium, subgenus Houzingenia) based on genome sequencing.</title>
        <authorList>
            <person name="Grover C.E."/>
            <person name="Arick M.A. 2nd"/>
            <person name="Thrash A."/>
            <person name="Conover J.L."/>
            <person name="Sanders W.S."/>
            <person name="Peterson D.G."/>
            <person name="Frelichowski J.E."/>
            <person name="Scheffler J.A."/>
            <person name="Scheffler B.E."/>
            <person name="Wendel J.F."/>
        </authorList>
    </citation>
    <scope>NUCLEOTIDE SEQUENCE [LARGE SCALE GENOMIC DNA]</scope>
    <source>
        <strain evidence="1">1</strain>
        <tissue evidence="1">Leaf</tissue>
    </source>
</reference>
<comment type="caution">
    <text evidence="1">The sequence shown here is derived from an EMBL/GenBank/DDBJ whole genome shotgun (WGS) entry which is preliminary data.</text>
</comment>
<evidence type="ECO:0000313" key="1">
    <source>
        <dbReference type="EMBL" id="MBA0875464.1"/>
    </source>
</evidence>
<dbReference type="Proteomes" id="UP000593576">
    <property type="component" value="Unassembled WGS sequence"/>
</dbReference>
<proteinExistence type="predicted"/>
<accession>A0A7J9MX13</accession>
<protein>
    <submittedName>
        <fullName evidence="1">Uncharacterized protein</fullName>
    </submittedName>
</protein>
<keyword evidence="2" id="KW-1185">Reference proteome</keyword>
<feature type="non-terminal residue" evidence="1">
    <location>
        <position position="25"/>
    </location>
</feature>
<dbReference type="EMBL" id="JABFAF010000171">
    <property type="protein sequence ID" value="MBA0875464.1"/>
    <property type="molecule type" value="Genomic_DNA"/>
</dbReference>
<organism evidence="1 2">
    <name type="scientific">Gossypium schwendimanii</name>
    <name type="common">Cotton</name>
    <dbReference type="NCBI Taxonomy" id="34291"/>
    <lineage>
        <taxon>Eukaryota</taxon>
        <taxon>Viridiplantae</taxon>
        <taxon>Streptophyta</taxon>
        <taxon>Embryophyta</taxon>
        <taxon>Tracheophyta</taxon>
        <taxon>Spermatophyta</taxon>
        <taxon>Magnoliopsida</taxon>
        <taxon>eudicotyledons</taxon>
        <taxon>Gunneridae</taxon>
        <taxon>Pentapetalae</taxon>
        <taxon>rosids</taxon>
        <taxon>malvids</taxon>
        <taxon>Malvales</taxon>
        <taxon>Malvaceae</taxon>
        <taxon>Malvoideae</taxon>
        <taxon>Gossypium</taxon>
    </lineage>
</organism>
<name>A0A7J9MX13_GOSSC</name>